<keyword evidence="1" id="KW-0472">Membrane</keyword>
<organism evidence="3 4">
    <name type="scientific">Pseudodesulfovibrio cashew</name>
    <dbReference type="NCBI Taxonomy" id="2678688"/>
    <lineage>
        <taxon>Bacteria</taxon>
        <taxon>Pseudomonadati</taxon>
        <taxon>Thermodesulfobacteriota</taxon>
        <taxon>Desulfovibrionia</taxon>
        <taxon>Desulfovibrionales</taxon>
        <taxon>Desulfovibrionaceae</taxon>
    </lineage>
</organism>
<accession>A0A6I6JT38</accession>
<sequence length="383" mass="41226">MMRKHDYFKLGAFIVVGTCMLVAVVIILGAGRYFQTTFIVESYFNESVNGLEVGSPVKLRGVAIGRVAAINFVNNKYQEANDTDARYVLVECDINPDLFQDQDYEEFRSSLNKEVTTGLRVRPTSLGLTGQLFLNFVYVDPESNPPLSIDWTPDVAYVPSVPSTLGRIEGAVTTISQTLSGIKQGDITSIVEDVKSIVDTIDNFMRAEGGKEAGNRMLSILKETNTLIARVNELMADPELERLIPEVVGAVAGVNKIVNGAADDVIAAAAEANKAMASFKKTADSLNKTLTDPRMKKAMAEIAPALENVARASGDLAAAVGKVHALANRLNSVVAGEESNIHAILEDARQVMQNLKELSGDAKRYPSGVFFGQPPEKAGSGTP</sequence>
<evidence type="ECO:0000313" key="4">
    <source>
        <dbReference type="Proteomes" id="UP000428328"/>
    </source>
</evidence>
<dbReference type="EMBL" id="CP046400">
    <property type="protein sequence ID" value="QGY40794.1"/>
    <property type="molecule type" value="Genomic_DNA"/>
</dbReference>
<evidence type="ECO:0000313" key="3">
    <source>
        <dbReference type="EMBL" id="QGY40794.1"/>
    </source>
</evidence>
<evidence type="ECO:0000256" key="1">
    <source>
        <dbReference type="SAM" id="Phobius"/>
    </source>
</evidence>
<keyword evidence="1" id="KW-1133">Transmembrane helix</keyword>
<dbReference type="InterPro" id="IPR003399">
    <property type="entry name" value="Mce/MlaD"/>
</dbReference>
<dbReference type="Gene3D" id="1.20.1170.10">
    <property type="match status" value="1"/>
</dbReference>
<gene>
    <name evidence="3" type="ORF">GM415_11885</name>
</gene>
<protein>
    <submittedName>
        <fullName evidence="3">MCE family protein</fullName>
    </submittedName>
</protein>
<keyword evidence="4" id="KW-1185">Reference proteome</keyword>
<feature type="domain" description="Mce/MlaD" evidence="2">
    <location>
        <begin position="42"/>
        <end position="136"/>
    </location>
</feature>
<name>A0A6I6JT38_9BACT</name>
<keyword evidence="1" id="KW-0812">Transmembrane</keyword>
<dbReference type="InterPro" id="IPR052336">
    <property type="entry name" value="MlaD_Phospholipid_Transporter"/>
</dbReference>
<reference evidence="3 4" key="1">
    <citation type="submission" date="2019-11" db="EMBL/GenBank/DDBJ databases">
        <authorList>
            <person name="Zheng R.K."/>
            <person name="Sun C.M."/>
        </authorList>
    </citation>
    <scope>NUCLEOTIDE SEQUENCE [LARGE SCALE GENOMIC DNA]</scope>
    <source>
        <strain evidence="3 4">SRB007</strain>
    </source>
</reference>
<dbReference type="Pfam" id="PF02470">
    <property type="entry name" value="MlaD"/>
    <property type="match status" value="1"/>
</dbReference>
<dbReference type="KEGG" id="psel:GM415_11885"/>
<feature type="transmembrane region" description="Helical" evidence="1">
    <location>
        <begin position="12"/>
        <end position="34"/>
    </location>
</feature>
<dbReference type="Proteomes" id="UP000428328">
    <property type="component" value="Chromosome"/>
</dbReference>
<dbReference type="PANTHER" id="PTHR33371">
    <property type="entry name" value="INTERMEMBRANE PHOSPHOLIPID TRANSPORT SYSTEM BINDING PROTEIN MLAD-RELATED"/>
    <property type="match status" value="1"/>
</dbReference>
<proteinExistence type="predicted"/>
<dbReference type="AlphaFoldDB" id="A0A6I6JT38"/>
<evidence type="ECO:0000259" key="2">
    <source>
        <dbReference type="Pfam" id="PF02470"/>
    </source>
</evidence>
<dbReference type="PANTHER" id="PTHR33371:SF4">
    <property type="entry name" value="INTERMEMBRANE PHOSPHOLIPID TRANSPORT SYSTEM BINDING PROTEIN MLAD"/>
    <property type="match status" value="1"/>
</dbReference>